<dbReference type="AlphaFoldDB" id="A0AA39UZW9"/>
<feature type="compositionally biased region" description="Gly residues" evidence="1">
    <location>
        <begin position="156"/>
        <end position="168"/>
    </location>
</feature>
<feature type="region of interest" description="Disordered" evidence="1">
    <location>
        <begin position="90"/>
        <end position="168"/>
    </location>
</feature>
<protein>
    <submittedName>
        <fullName evidence="2">Uncharacterized protein</fullName>
    </submittedName>
</protein>
<feature type="compositionally biased region" description="Polar residues" evidence="1">
    <location>
        <begin position="118"/>
        <end position="128"/>
    </location>
</feature>
<organism evidence="2 3">
    <name type="scientific">Cladonia borealis</name>
    <dbReference type="NCBI Taxonomy" id="184061"/>
    <lineage>
        <taxon>Eukaryota</taxon>
        <taxon>Fungi</taxon>
        <taxon>Dikarya</taxon>
        <taxon>Ascomycota</taxon>
        <taxon>Pezizomycotina</taxon>
        <taxon>Lecanoromycetes</taxon>
        <taxon>OSLEUM clade</taxon>
        <taxon>Lecanoromycetidae</taxon>
        <taxon>Lecanorales</taxon>
        <taxon>Lecanorineae</taxon>
        <taxon>Cladoniaceae</taxon>
        <taxon>Cladonia</taxon>
    </lineage>
</organism>
<accession>A0AA39UZW9</accession>
<sequence>MTGPTPFDSWMEGMTAEFFHKLGSVTQTAAGNKFVCRVGLEDIYYIEYGDHQSLLQALTDSPHAGLSALLCVSVKGLTYLILNDRSTIPSRSGFQQVSSPYDWNDEFNKRQESRTKPGIQSASGQNNEAEADTKDFASTANRTSQSAGGGEDKGVGNDGGLREGGQAP</sequence>
<evidence type="ECO:0000313" key="3">
    <source>
        <dbReference type="Proteomes" id="UP001166286"/>
    </source>
</evidence>
<feature type="compositionally biased region" description="Polar residues" evidence="1">
    <location>
        <begin position="90"/>
        <end position="101"/>
    </location>
</feature>
<name>A0AA39UZW9_9LECA</name>
<dbReference type="EMBL" id="JAFEKC020000015">
    <property type="protein sequence ID" value="KAK0510433.1"/>
    <property type="molecule type" value="Genomic_DNA"/>
</dbReference>
<feature type="compositionally biased region" description="Polar residues" evidence="1">
    <location>
        <begin position="136"/>
        <end position="146"/>
    </location>
</feature>
<gene>
    <name evidence="2" type="ORF">JMJ35_006865</name>
</gene>
<dbReference type="Proteomes" id="UP001166286">
    <property type="component" value="Unassembled WGS sequence"/>
</dbReference>
<evidence type="ECO:0000256" key="1">
    <source>
        <dbReference type="SAM" id="MobiDB-lite"/>
    </source>
</evidence>
<comment type="caution">
    <text evidence="2">The sequence shown here is derived from an EMBL/GenBank/DDBJ whole genome shotgun (WGS) entry which is preliminary data.</text>
</comment>
<feature type="compositionally biased region" description="Basic and acidic residues" evidence="1">
    <location>
        <begin position="106"/>
        <end position="115"/>
    </location>
</feature>
<reference evidence="2" key="1">
    <citation type="submission" date="2023-03" db="EMBL/GenBank/DDBJ databases">
        <title>Complete genome of Cladonia borealis.</title>
        <authorList>
            <person name="Park H."/>
        </authorList>
    </citation>
    <scope>NUCLEOTIDE SEQUENCE</scope>
    <source>
        <strain evidence="2">ANT050790</strain>
    </source>
</reference>
<evidence type="ECO:0000313" key="2">
    <source>
        <dbReference type="EMBL" id="KAK0510433.1"/>
    </source>
</evidence>
<keyword evidence="3" id="KW-1185">Reference proteome</keyword>
<proteinExistence type="predicted"/>